<gene>
    <name evidence="2" type="ORF">ACFSCY_09115</name>
</gene>
<organism evidence="2 3">
    <name type="scientific">Pseudonocardia aurantiaca</name>
    <dbReference type="NCBI Taxonomy" id="75290"/>
    <lineage>
        <taxon>Bacteria</taxon>
        <taxon>Bacillati</taxon>
        <taxon>Actinomycetota</taxon>
        <taxon>Actinomycetes</taxon>
        <taxon>Pseudonocardiales</taxon>
        <taxon>Pseudonocardiaceae</taxon>
        <taxon>Pseudonocardia</taxon>
    </lineage>
</organism>
<dbReference type="RefSeq" id="WP_343981695.1">
    <property type="nucleotide sequence ID" value="NZ_BAAAJG010000015.1"/>
</dbReference>
<proteinExistence type="predicted"/>
<dbReference type="EMBL" id="JBHUCP010000005">
    <property type="protein sequence ID" value="MFD1529598.1"/>
    <property type="molecule type" value="Genomic_DNA"/>
</dbReference>
<feature type="signal peptide" evidence="1">
    <location>
        <begin position="1"/>
        <end position="21"/>
    </location>
</feature>
<protein>
    <submittedName>
        <fullName evidence="2">Uncharacterized protein</fullName>
    </submittedName>
</protein>
<keyword evidence="3" id="KW-1185">Reference proteome</keyword>
<name>A0ABW4FG02_9PSEU</name>
<evidence type="ECO:0000256" key="1">
    <source>
        <dbReference type="SAM" id="SignalP"/>
    </source>
</evidence>
<evidence type="ECO:0000313" key="3">
    <source>
        <dbReference type="Proteomes" id="UP001597145"/>
    </source>
</evidence>
<keyword evidence="1" id="KW-0732">Signal</keyword>
<dbReference type="Proteomes" id="UP001597145">
    <property type="component" value="Unassembled WGS sequence"/>
</dbReference>
<accession>A0ABW4FG02</accession>
<evidence type="ECO:0000313" key="2">
    <source>
        <dbReference type="EMBL" id="MFD1529598.1"/>
    </source>
</evidence>
<sequence length="155" mass="16448">MKVSVLAWLLVAAAATVSVLAGEVGRAEEAGTAQQPVSAVVAGGDEREMAEARLGDFRVAVTATREPDEDAIPTASVRLTVEEQVDGAWVHVDRELVGERGGWFWYPLTGRGAVCLLTVGDTPARRTELSLLLSPSLGCSPTYRFELRAGQLVAV</sequence>
<feature type="chain" id="PRO_5046715269" evidence="1">
    <location>
        <begin position="22"/>
        <end position="155"/>
    </location>
</feature>
<reference evidence="3" key="1">
    <citation type="journal article" date="2019" name="Int. J. Syst. Evol. Microbiol.">
        <title>The Global Catalogue of Microorganisms (GCM) 10K type strain sequencing project: providing services to taxonomists for standard genome sequencing and annotation.</title>
        <authorList>
            <consortium name="The Broad Institute Genomics Platform"/>
            <consortium name="The Broad Institute Genome Sequencing Center for Infectious Disease"/>
            <person name="Wu L."/>
            <person name="Ma J."/>
        </authorList>
    </citation>
    <scope>NUCLEOTIDE SEQUENCE [LARGE SCALE GENOMIC DNA]</scope>
    <source>
        <strain evidence="3">JCM 12165</strain>
    </source>
</reference>
<comment type="caution">
    <text evidence="2">The sequence shown here is derived from an EMBL/GenBank/DDBJ whole genome shotgun (WGS) entry which is preliminary data.</text>
</comment>